<dbReference type="GO" id="GO:0071765">
    <property type="term" value="P:nuclear inner membrane organization"/>
    <property type="evidence" value="ECO:0007669"/>
    <property type="project" value="InterPro"/>
</dbReference>
<dbReference type="Proteomes" id="UP000030651">
    <property type="component" value="Unassembled WGS sequence"/>
</dbReference>
<dbReference type="EMBL" id="KI912114">
    <property type="protein sequence ID" value="ETS78962.1"/>
    <property type="molecule type" value="Genomic_DNA"/>
</dbReference>
<dbReference type="GO" id="GO:0044732">
    <property type="term" value="C:mitotic spindle pole body"/>
    <property type="evidence" value="ECO:0007669"/>
    <property type="project" value="TreeGrafter"/>
</dbReference>
<dbReference type="HOGENOM" id="CLU_013127_0_0_1"/>
<dbReference type="STRING" id="1229662.W3X0R0"/>
<feature type="transmembrane region" description="Helical" evidence="7">
    <location>
        <begin position="672"/>
        <end position="696"/>
    </location>
</feature>
<proteinExistence type="predicted"/>
<keyword evidence="4 7" id="KW-0472">Membrane</keyword>
<sequence length="726" mass="80581">MVPTLRSRSRNLLSCFYCGRRSDIIFTGQKSFECRYCEARNWLDKNGGITDPPASSTAADAQPAAPIRIATSPNASIFCATCQRNQEILARTLKEYEFPDDPNDSEYAARMRGYRTWKRDLEARYPQVCIDCEPKVEEQLRKASYTAKTDHMRRLIDRTKQRRHQARTRTALDYVDMAGKWIWHFGFLLQALWHIVALGIVFVEHGHGSGNNFVVAVLRETCAWIIAVLPRSDRFIKLAINTSLVAFAWNPRFKQTIRGFTSHILGFRQWYTYQLVIILIRCACLFLSQYNDVEEISAIAQLGAHLVIGWLVFYVYNVAGKAIRTDNSSLFGLFGTRQAASYQERSPRVAEPAQRPSNDMAGVLDEILDAPPAAINNIDSSPTVATASPYYSVSRGGSFVQNGSFGTPSRHHQDRVGNGFGSLSFSSPPISPGVQTQPTRNGDEMDWSPSGSQHRAFSTHNPYKVKNPNPRFANTPLGFNDTPIDPKPGAFWYKVPPAPTTPAQRLRNPPKPVIRESPKERQDSFFASPRRTLDLGGGSQQNDSGFILKDASFYAPGPKDDPRDGLSNMMGSFSISPDPEDRRAAARKSTKNVILAADGTPVTLQNNSKERMAELVVLFGALWSWVTALGTEESYGPTLGLGAICACLIVSIRLTADLLVNAQVRHGKQPTVFSLSWATLGYAQVFAALALVWKIWATGGQDVNCGMLGNALLGVMIAHQFWHVFS</sequence>
<dbReference type="eggNOG" id="KOG4623">
    <property type="taxonomic scope" value="Eukaryota"/>
</dbReference>
<evidence type="ECO:0000256" key="3">
    <source>
        <dbReference type="ARBA" id="ARBA00022989"/>
    </source>
</evidence>
<feature type="region of interest" description="Disordered" evidence="6">
    <location>
        <begin position="498"/>
        <end position="541"/>
    </location>
</feature>
<feature type="region of interest" description="Disordered" evidence="6">
    <location>
        <begin position="418"/>
        <end position="481"/>
    </location>
</feature>
<protein>
    <recommendedName>
        <fullName evidence="8">Ima1 N-terminal domain-containing protein</fullName>
    </recommendedName>
</protein>
<evidence type="ECO:0000313" key="9">
    <source>
        <dbReference type="EMBL" id="ETS78962.1"/>
    </source>
</evidence>
<dbReference type="AlphaFoldDB" id="W3X0R0"/>
<name>W3X0R0_PESFW</name>
<feature type="domain" description="Ima1 N-terminal" evidence="8">
    <location>
        <begin position="13"/>
        <end position="136"/>
    </location>
</feature>
<evidence type="ECO:0000256" key="4">
    <source>
        <dbReference type="ARBA" id="ARBA00023136"/>
    </source>
</evidence>
<evidence type="ECO:0000256" key="2">
    <source>
        <dbReference type="ARBA" id="ARBA00022692"/>
    </source>
</evidence>
<keyword evidence="3 7" id="KW-1133">Transmembrane helix</keyword>
<evidence type="ECO:0000259" key="8">
    <source>
        <dbReference type="Pfam" id="PF09779"/>
    </source>
</evidence>
<keyword evidence="10" id="KW-1185">Reference proteome</keyword>
<evidence type="ECO:0000256" key="6">
    <source>
        <dbReference type="SAM" id="MobiDB-lite"/>
    </source>
</evidence>
<dbReference type="PANTHER" id="PTHR28538:SF1">
    <property type="entry name" value="INTEGRAL INNER NUCLEAR MEMBRANE PROTEIN IMA1"/>
    <property type="match status" value="1"/>
</dbReference>
<reference evidence="10" key="1">
    <citation type="journal article" date="2015" name="BMC Genomics">
        <title>Genomic and transcriptomic analysis of the endophytic fungus Pestalotiopsis fici reveals its lifestyle and high potential for synthesis of natural products.</title>
        <authorList>
            <person name="Wang X."/>
            <person name="Zhang X."/>
            <person name="Liu L."/>
            <person name="Xiang M."/>
            <person name="Wang W."/>
            <person name="Sun X."/>
            <person name="Che Y."/>
            <person name="Guo L."/>
            <person name="Liu G."/>
            <person name="Guo L."/>
            <person name="Wang C."/>
            <person name="Yin W.B."/>
            <person name="Stadler M."/>
            <person name="Zhang X."/>
            <person name="Liu X."/>
        </authorList>
    </citation>
    <scope>NUCLEOTIDE SEQUENCE [LARGE SCALE GENOMIC DNA]</scope>
    <source>
        <strain evidence="10">W106-1 / CGMCC3.15140</strain>
    </source>
</reference>
<evidence type="ECO:0000256" key="5">
    <source>
        <dbReference type="ARBA" id="ARBA00023242"/>
    </source>
</evidence>
<feature type="transmembrane region" description="Helical" evidence="7">
    <location>
        <begin position="181"/>
        <end position="203"/>
    </location>
</feature>
<dbReference type="KEGG" id="pfy:PFICI_08815"/>
<dbReference type="GO" id="GO:0034992">
    <property type="term" value="C:microtubule organizing center attachment site"/>
    <property type="evidence" value="ECO:0007669"/>
    <property type="project" value="TreeGrafter"/>
</dbReference>
<dbReference type="OMA" id="YPQVCES"/>
<organism evidence="9 10">
    <name type="scientific">Pestalotiopsis fici (strain W106-1 / CGMCC3.15140)</name>
    <dbReference type="NCBI Taxonomy" id="1229662"/>
    <lineage>
        <taxon>Eukaryota</taxon>
        <taxon>Fungi</taxon>
        <taxon>Dikarya</taxon>
        <taxon>Ascomycota</taxon>
        <taxon>Pezizomycotina</taxon>
        <taxon>Sordariomycetes</taxon>
        <taxon>Xylariomycetidae</taxon>
        <taxon>Amphisphaeriales</taxon>
        <taxon>Sporocadaceae</taxon>
        <taxon>Pestalotiopsis</taxon>
    </lineage>
</organism>
<dbReference type="GeneID" id="19273828"/>
<dbReference type="InterPro" id="IPR042321">
    <property type="entry name" value="Ima1"/>
</dbReference>
<dbReference type="InterPro" id="IPR018617">
    <property type="entry name" value="Ima1_N"/>
</dbReference>
<feature type="compositionally biased region" description="Basic and acidic residues" evidence="6">
    <location>
        <begin position="513"/>
        <end position="523"/>
    </location>
</feature>
<feature type="compositionally biased region" description="Polar residues" evidence="6">
    <location>
        <begin position="421"/>
        <end position="440"/>
    </location>
</feature>
<dbReference type="Pfam" id="PF09779">
    <property type="entry name" value="Ima1_N"/>
    <property type="match status" value="1"/>
</dbReference>
<dbReference type="GO" id="GO:0034506">
    <property type="term" value="C:chromosome, centromeric core domain"/>
    <property type="evidence" value="ECO:0007669"/>
    <property type="project" value="TreeGrafter"/>
</dbReference>
<keyword evidence="2 7" id="KW-0812">Transmembrane</keyword>
<dbReference type="OrthoDB" id="5966927at2759"/>
<dbReference type="GO" id="GO:0005637">
    <property type="term" value="C:nuclear inner membrane"/>
    <property type="evidence" value="ECO:0007669"/>
    <property type="project" value="UniProtKB-SubCell"/>
</dbReference>
<dbReference type="PANTHER" id="PTHR28538">
    <property type="entry name" value="INTEGRAL INNER NUCLEAR MEMBRANE PROTEIN IMA1"/>
    <property type="match status" value="1"/>
</dbReference>
<dbReference type="InParanoid" id="W3X0R0"/>
<comment type="subcellular location">
    <subcellularLocation>
        <location evidence="1">Nucleus inner membrane</location>
        <topology evidence="1">Multi-pass membrane protein</topology>
    </subcellularLocation>
</comment>
<evidence type="ECO:0000313" key="10">
    <source>
        <dbReference type="Proteomes" id="UP000030651"/>
    </source>
</evidence>
<feature type="region of interest" description="Disordered" evidence="6">
    <location>
        <begin position="557"/>
        <end position="580"/>
    </location>
</feature>
<evidence type="ECO:0000256" key="7">
    <source>
        <dbReference type="SAM" id="Phobius"/>
    </source>
</evidence>
<feature type="transmembrane region" description="Helical" evidence="7">
    <location>
        <begin position="296"/>
        <end position="316"/>
    </location>
</feature>
<evidence type="ECO:0000256" key="1">
    <source>
        <dbReference type="ARBA" id="ARBA00004473"/>
    </source>
</evidence>
<dbReference type="RefSeq" id="XP_007835587.1">
    <property type="nucleotide sequence ID" value="XM_007837396.1"/>
</dbReference>
<gene>
    <name evidence="9" type="ORF">PFICI_08815</name>
</gene>
<feature type="transmembrane region" description="Helical" evidence="7">
    <location>
        <begin position="708"/>
        <end position="725"/>
    </location>
</feature>
<keyword evidence="5" id="KW-0539">Nucleus</keyword>
<accession>W3X0R0</accession>
<feature type="compositionally biased region" description="Polar residues" evidence="6">
    <location>
        <begin position="449"/>
        <end position="461"/>
    </location>
</feature>
<feature type="transmembrane region" description="Helical" evidence="7">
    <location>
        <begin position="641"/>
        <end position="660"/>
    </location>
</feature>